<sequence length="455" mass="47712">MRGDSMRRFTRRATLLGGAGLLAGCESITDTFDNWFGERKVPLKGDRKPVLTADRALGVDPNETRPVALPPATAVAEWPQAGGVPSHAAGHPALGSGLRQVWSTSIGTGAGYRRRLVSPPLVANGLVFAADAYGEVTALDAATGRERWSFDTRPKKERDGALGAGLAFDAGILYVVTGLAEAMAFDAATGKLGWRAPLPAPARGAPTVAGGRIFVLTTENHLLSLSITDGARQWTYRGQPTTTMVLGLPAPAVEGETVVAGFASGELAALRTQDGRLIWSETLSSARGGGLADIAAITAMPVIDRNRVIAAGLGGLAIAIDLRSGRRLWERDVAVGETPWAAGEWIFLVTTGGDLACLGREDGRVRWITPLGRYQNPEKRRDPYIWGPPTLAGGRLLVANSLGRMVEVDPLTGEKASEIKLPASTTLAPALAGGMLYLLTDGGDVVAMRGNTPGT</sequence>
<proteinExistence type="predicted"/>
<name>A0A4R5QP89_9PROT</name>
<dbReference type="PANTHER" id="PTHR34512:SF30">
    <property type="entry name" value="OUTER MEMBRANE PROTEIN ASSEMBLY FACTOR BAMB"/>
    <property type="match status" value="1"/>
</dbReference>
<comment type="caution">
    <text evidence="2">The sequence shown here is derived from an EMBL/GenBank/DDBJ whole genome shotgun (WGS) entry which is preliminary data.</text>
</comment>
<dbReference type="OrthoDB" id="5290752at2"/>
<reference evidence="2 3" key="1">
    <citation type="journal article" date="2016" name="J. Microbiol.">
        <title>Dankookia rubra gen. nov., sp. nov., an alphaproteobacterium isolated from sediment of a shallow stream.</title>
        <authorList>
            <person name="Kim W.H."/>
            <person name="Kim D.H."/>
            <person name="Kang K."/>
            <person name="Ahn T.Y."/>
        </authorList>
    </citation>
    <scope>NUCLEOTIDE SEQUENCE [LARGE SCALE GENOMIC DNA]</scope>
    <source>
        <strain evidence="2 3">JCM30602</strain>
    </source>
</reference>
<dbReference type="InterPro" id="IPR018391">
    <property type="entry name" value="PQQ_b-propeller_rpt"/>
</dbReference>
<organism evidence="2 3">
    <name type="scientific">Dankookia rubra</name>
    <dbReference type="NCBI Taxonomy" id="1442381"/>
    <lineage>
        <taxon>Bacteria</taxon>
        <taxon>Pseudomonadati</taxon>
        <taxon>Pseudomonadota</taxon>
        <taxon>Alphaproteobacteria</taxon>
        <taxon>Acetobacterales</taxon>
        <taxon>Roseomonadaceae</taxon>
        <taxon>Dankookia</taxon>
    </lineage>
</organism>
<dbReference type="EMBL" id="SMSJ01000001">
    <property type="protein sequence ID" value="TDH64491.1"/>
    <property type="molecule type" value="Genomic_DNA"/>
</dbReference>
<feature type="domain" description="Pyrrolo-quinoline quinone repeat" evidence="1">
    <location>
        <begin position="134"/>
        <end position="369"/>
    </location>
</feature>
<dbReference type="AlphaFoldDB" id="A0A4R5QP89"/>
<evidence type="ECO:0000313" key="2">
    <source>
        <dbReference type="EMBL" id="TDH64491.1"/>
    </source>
</evidence>
<dbReference type="SMART" id="SM00564">
    <property type="entry name" value="PQQ"/>
    <property type="match status" value="6"/>
</dbReference>
<keyword evidence="3" id="KW-1185">Reference proteome</keyword>
<gene>
    <name evidence="2" type="ORF">E2C06_00665</name>
</gene>
<evidence type="ECO:0000313" key="3">
    <source>
        <dbReference type="Proteomes" id="UP000295096"/>
    </source>
</evidence>
<dbReference type="Gene3D" id="2.130.10.10">
    <property type="entry name" value="YVTN repeat-like/Quinoprotein amine dehydrogenase"/>
    <property type="match status" value="1"/>
</dbReference>
<evidence type="ECO:0000259" key="1">
    <source>
        <dbReference type="Pfam" id="PF13360"/>
    </source>
</evidence>
<dbReference type="PROSITE" id="PS51257">
    <property type="entry name" value="PROKAR_LIPOPROTEIN"/>
    <property type="match status" value="1"/>
</dbReference>
<dbReference type="SUPFAM" id="SSF50998">
    <property type="entry name" value="Quinoprotein alcohol dehydrogenase-like"/>
    <property type="match status" value="1"/>
</dbReference>
<dbReference type="InterPro" id="IPR011047">
    <property type="entry name" value="Quinoprotein_ADH-like_sf"/>
</dbReference>
<dbReference type="InterPro" id="IPR015943">
    <property type="entry name" value="WD40/YVTN_repeat-like_dom_sf"/>
</dbReference>
<dbReference type="Pfam" id="PF13360">
    <property type="entry name" value="PQQ_2"/>
    <property type="match status" value="2"/>
</dbReference>
<accession>A0A4R5QP89</accession>
<dbReference type="InterPro" id="IPR002372">
    <property type="entry name" value="PQQ_rpt_dom"/>
</dbReference>
<dbReference type="PANTHER" id="PTHR34512">
    <property type="entry name" value="CELL SURFACE PROTEIN"/>
    <property type="match status" value="1"/>
</dbReference>
<feature type="domain" description="Pyrrolo-quinoline quinone repeat" evidence="1">
    <location>
        <begin position="386"/>
        <end position="448"/>
    </location>
</feature>
<protein>
    <submittedName>
        <fullName evidence="2">Dehydrogenase</fullName>
    </submittedName>
</protein>
<dbReference type="Proteomes" id="UP000295096">
    <property type="component" value="Unassembled WGS sequence"/>
</dbReference>